<sequence length="309" mass="32382">MTILMEASEVHRRLTAGERTVLLDVRWVLGRTDGHSQYLEGHLPGAVFVDLPSELADHAQPALGRHPLPSSERFQLAARRWGINDGDTVVAYDNSGSMAAARAWWMLRNAGVETVYLLDGGLAAWRAAGHPVEAGEVTPAVGNVTLADGKMPTITEEEAAHWHERGVLLDARAGERYRGEIEPIDPRAGHIPGAVSAPTTENLTAEGTFLPAEELRRRFAGLGADVPGNLAVYCGSGVTAAHQVAALEIAGHAAALFPGSFSQWSNNAANPVAVGTEPFEDGYVLNAGDSPSARGQSGTSAAAGSSVGS</sequence>
<feature type="region of interest" description="Disordered" evidence="2">
    <location>
        <begin position="283"/>
        <end position="309"/>
    </location>
</feature>
<dbReference type="SMART" id="SM00450">
    <property type="entry name" value="RHOD"/>
    <property type="match status" value="2"/>
</dbReference>
<feature type="domain" description="Rhodanese" evidence="3">
    <location>
        <begin position="16"/>
        <end position="134"/>
    </location>
</feature>
<feature type="domain" description="Rhodanese" evidence="3">
    <location>
        <begin position="164"/>
        <end position="273"/>
    </location>
</feature>
<accession>A0ABS6I445</accession>
<evidence type="ECO:0000313" key="5">
    <source>
        <dbReference type="Proteomes" id="UP000824166"/>
    </source>
</evidence>
<evidence type="ECO:0000313" key="4">
    <source>
        <dbReference type="EMBL" id="MBU8866147.1"/>
    </source>
</evidence>
<dbReference type="PANTHER" id="PTHR11364:SF27">
    <property type="entry name" value="SULFURTRANSFERASE"/>
    <property type="match status" value="1"/>
</dbReference>
<dbReference type="InterPro" id="IPR045078">
    <property type="entry name" value="TST/MPST-like"/>
</dbReference>
<dbReference type="PANTHER" id="PTHR11364">
    <property type="entry name" value="THIOSULFATE SULFERTANSFERASE"/>
    <property type="match status" value="1"/>
</dbReference>
<dbReference type="InterPro" id="IPR001763">
    <property type="entry name" value="Rhodanese-like_dom"/>
</dbReference>
<feature type="compositionally biased region" description="Low complexity" evidence="2">
    <location>
        <begin position="292"/>
        <end position="309"/>
    </location>
</feature>
<evidence type="ECO:0000256" key="2">
    <source>
        <dbReference type="SAM" id="MobiDB-lite"/>
    </source>
</evidence>
<dbReference type="Proteomes" id="UP000824166">
    <property type="component" value="Unassembled WGS sequence"/>
</dbReference>
<dbReference type="RefSeq" id="WP_216923980.1">
    <property type="nucleotide sequence ID" value="NZ_JAHOPC010000003.1"/>
</dbReference>
<keyword evidence="5" id="KW-1185">Reference proteome</keyword>
<evidence type="ECO:0000256" key="1">
    <source>
        <dbReference type="ARBA" id="ARBA00022679"/>
    </source>
</evidence>
<dbReference type="Pfam" id="PF00581">
    <property type="entry name" value="Rhodanese"/>
    <property type="match status" value="2"/>
</dbReference>
<keyword evidence="1" id="KW-0808">Transferase</keyword>
<organism evidence="4 5">
    <name type="scientific">Paenarthrobacter aromaticivorans</name>
    <dbReference type="NCBI Taxonomy" id="2849150"/>
    <lineage>
        <taxon>Bacteria</taxon>
        <taxon>Bacillati</taxon>
        <taxon>Actinomycetota</taxon>
        <taxon>Actinomycetes</taxon>
        <taxon>Micrococcales</taxon>
        <taxon>Micrococcaceae</taxon>
        <taxon>Paenarthrobacter</taxon>
    </lineage>
</organism>
<dbReference type="CDD" id="cd01449">
    <property type="entry name" value="TST_Repeat_2"/>
    <property type="match status" value="1"/>
</dbReference>
<dbReference type="CDD" id="cd01448">
    <property type="entry name" value="TST_Repeat_1"/>
    <property type="match status" value="1"/>
</dbReference>
<gene>
    <name evidence="4" type="ORF">KSW38_07585</name>
</gene>
<comment type="caution">
    <text evidence="4">The sequence shown here is derived from an EMBL/GenBank/DDBJ whole genome shotgun (WGS) entry which is preliminary data.</text>
</comment>
<dbReference type="PROSITE" id="PS00380">
    <property type="entry name" value="RHODANESE_1"/>
    <property type="match status" value="1"/>
</dbReference>
<protein>
    <submittedName>
        <fullName evidence="4">Sulfurtransferase</fullName>
    </submittedName>
</protein>
<reference evidence="4 5" key="1">
    <citation type="submission" date="2021-06" db="EMBL/GenBank/DDBJ databases">
        <authorList>
            <person name="Jeong J.W."/>
        </authorList>
    </citation>
    <scope>NUCLEOTIDE SEQUENCE [LARGE SCALE GENOMIC DNA]</scope>
    <source>
        <strain evidence="4 5">MMS21-TAE1-1</strain>
    </source>
</reference>
<name>A0ABS6I445_9MICC</name>
<dbReference type="InterPro" id="IPR001307">
    <property type="entry name" value="Thiosulphate_STrfase_CS"/>
</dbReference>
<proteinExistence type="predicted"/>
<dbReference type="EMBL" id="JAHOPC010000003">
    <property type="protein sequence ID" value="MBU8866147.1"/>
    <property type="molecule type" value="Genomic_DNA"/>
</dbReference>
<evidence type="ECO:0000259" key="3">
    <source>
        <dbReference type="PROSITE" id="PS50206"/>
    </source>
</evidence>
<dbReference type="PROSITE" id="PS50206">
    <property type="entry name" value="RHODANESE_3"/>
    <property type="match status" value="2"/>
</dbReference>